<dbReference type="SUPFAM" id="SSF55874">
    <property type="entry name" value="ATPase domain of HSP90 chaperone/DNA topoisomerase II/histidine kinase"/>
    <property type="match status" value="1"/>
</dbReference>
<protein>
    <recommendedName>
        <fullName evidence="8">MutL C-terminal dimerisation domain-containing protein</fullName>
    </recommendedName>
</protein>
<dbReference type="InterPro" id="IPR042120">
    <property type="entry name" value="MutL_C_dimsub"/>
</dbReference>
<dbReference type="SUPFAM" id="SSF54211">
    <property type="entry name" value="Ribosomal protein S5 domain 2-like"/>
    <property type="match status" value="1"/>
</dbReference>
<dbReference type="Gene3D" id="3.30.1540.20">
    <property type="entry name" value="MutL, C-terminal domain, dimerisation subdomain"/>
    <property type="match status" value="1"/>
</dbReference>
<dbReference type="InterPro" id="IPR038973">
    <property type="entry name" value="MutL/Mlh/Pms-like"/>
</dbReference>
<dbReference type="NCBIfam" id="TIGR00585">
    <property type="entry name" value="mutl"/>
    <property type="match status" value="1"/>
</dbReference>
<dbReference type="GO" id="GO:0005524">
    <property type="term" value="F:ATP binding"/>
    <property type="evidence" value="ECO:0007669"/>
    <property type="project" value="InterPro"/>
</dbReference>
<evidence type="ECO:0000259" key="4">
    <source>
        <dbReference type="SMART" id="SM00853"/>
    </source>
</evidence>
<evidence type="ECO:0000256" key="3">
    <source>
        <dbReference type="SAM" id="MobiDB-lite"/>
    </source>
</evidence>
<dbReference type="GO" id="GO:0061982">
    <property type="term" value="P:meiosis I cell cycle process"/>
    <property type="evidence" value="ECO:0007669"/>
    <property type="project" value="UniProtKB-ARBA"/>
</dbReference>
<feature type="domain" description="DNA mismatch repair protein S5" evidence="5">
    <location>
        <begin position="222"/>
        <end position="362"/>
    </location>
</feature>
<dbReference type="GO" id="GO:0016887">
    <property type="term" value="F:ATP hydrolysis activity"/>
    <property type="evidence" value="ECO:0007669"/>
    <property type="project" value="InterPro"/>
</dbReference>
<keyword evidence="2" id="KW-0227">DNA damage</keyword>
<dbReference type="PANTHER" id="PTHR10073">
    <property type="entry name" value="DNA MISMATCH REPAIR PROTEIN MLH, PMS, MUTL"/>
    <property type="match status" value="1"/>
</dbReference>
<dbReference type="AlphaFoldDB" id="A0A5C3QF75"/>
<feature type="domain" description="MutL C-terminal dimerisation" evidence="4">
    <location>
        <begin position="551"/>
        <end position="762"/>
    </location>
</feature>
<evidence type="ECO:0000259" key="5">
    <source>
        <dbReference type="SMART" id="SM01340"/>
    </source>
</evidence>
<dbReference type="PROSITE" id="PS00058">
    <property type="entry name" value="DNA_MISMATCH_REPAIR_1"/>
    <property type="match status" value="1"/>
</dbReference>
<dbReference type="PANTHER" id="PTHR10073:SF47">
    <property type="entry name" value="DNA MISMATCH REPAIR PROTEIN MLH3"/>
    <property type="match status" value="1"/>
</dbReference>
<comment type="similarity">
    <text evidence="1">Belongs to the DNA mismatch repair MutL/HexB family.</text>
</comment>
<gene>
    <name evidence="6" type="ORF">BDV98DRAFT_533057</name>
</gene>
<evidence type="ECO:0000256" key="1">
    <source>
        <dbReference type="ARBA" id="ARBA00006082"/>
    </source>
</evidence>
<name>A0A5C3QF75_9AGAR</name>
<dbReference type="InterPro" id="IPR014721">
    <property type="entry name" value="Ribsml_uS5_D2-typ_fold_subgr"/>
</dbReference>
<proteinExistence type="inferred from homology"/>
<dbReference type="InterPro" id="IPR036890">
    <property type="entry name" value="HATPase_C_sf"/>
</dbReference>
<dbReference type="OrthoDB" id="429932at2759"/>
<dbReference type="EMBL" id="ML178835">
    <property type="protein sequence ID" value="TFK99120.1"/>
    <property type="molecule type" value="Genomic_DNA"/>
</dbReference>
<dbReference type="InterPro" id="IPR014762">
    <property type="entry name" value="DNA_mismatch_repair_CS"/>
</dbReference>
<dbReference type="GO" id="GO:0006298">
    <property type="term" value="P:mismatch repair"/>
    <property type="evidence" value="ECO:0007669"/>
    <property type="project" value="InterPro"/>
</dbReference>
<dbReference type="InterPro" id="IPR037198">
    <property type="entry name" value="MutL_C_sf"/>
</dbReference>
<dbReference type="Pfam" id="PF13589">
    <property type="entry name" value="HATPase_c_3"/>
    <property type="match status" value="1"/>
</dbReference>
<dbReference type="SMART" id="SM01340">
    <property type="entry name" value="DNA_mis_repair"/>
    <property type="match status" value="1"/>
</dbReference>
<dbReference type="InterPro" id="IPR002099">
    <property type="entry name" value="MutL/Mlh/PMS"/>
</dbReference>
<dbReference type="Gene3D" id="3.30.230.10">
    <property type="match status" value="1"/>
</dbReference>
<dbReference type="SUPFAM" id="SSF118116">
    <property type="entry name" value="DNA mismatch repair protein MutL"/>
    <property type="match status" value="1"/>
</dbReference>
<feature type="region of interest" description="Disordered" evidence="3">
    <location>
        <begin position="372"/>
        <end position="393"/>
    </location>
</feature>
<dbReference type="GO" id="GO:0032300">
    <property type="term" value="C:mismatch repair complex"/>
    <property type="evidence" value="ECO:0007669"/>
    <property type="project" value="InterPro"/>
</dbReference>
<evidence type="ECO:0008006" key="8">
    <source>
        <dbReference type="Google" id="ProtNLM"/>
    </source>
</evidence>
<dbReference type="STRING" id="1884261.A0A5C3QF75"/>
<sequence length="819" mass="91059">MNQLPVETRSKLRSTQIITSLPSLISELFQNSLDASASSVELGVDCEAWSCWVKDDGLGIHKEDLAVLAQGVEQARYGTSKAYDSVSLGVVTTLGFRGEALASIADVSCLEISTRTANSRESWSIILKKGQCLYNGPSLRWRRETPGTVVYIRDAFFNLPIRRRAHPNHSKTFEMIRQEVETYALAFPSVAFALQMENDDPSSSSKKKSFRVPGTDSRLATFRRLFGRSLAERVEEIHEEENQVTIDGFISLNGAHSQAYQYLFLNRHPLSPCDLHRVIENRFATSTFSKHALDEAGELEQPYAETRRSPRKAMRRQVYALNITIPSSDVDNCLDPGKAVVHLQNRGALGTFLSSIIERFLVKHGFLQARRPMKRSESSDSFHASPSKRRKVDTGVVARAASLQPSAAVRISLDDGENSAEPLLWTDPRTGERFQIDQRTGNSFLVGNTGSTENNGPVLRRRRTLAPQLKETSVGDGTAPSWIQSALKSNDVYTLTQKKVPALHLASAFTSQLQLQGNHTSHACQRSAILHQQGETSSLRFTVEDLRNAEVIQQVDCKFIACLMGSSGAQPGADENNSDRTLVLIDQHAADERVRVERFMEELCSGFLRQAQGVGEGVKVKILDPPIPVLLTRHEAEQLSAFADIQRAFSMWGIEFTAMPTRTNHSVDEEADRGYCQAYVKNIPEVVSRKLLMDDELRELVKGYLGHLETTGIFPPAKIPIDPAAADSAVAWMKALRWCPRELLDLLNSKACRGAIMFNDVLSTQQCKELVERLSRTALPFQCAHGRPSLVPLAKFDSASRGPVEGERGVNWKNLDVER</sequence>
<evidence type="ECO:0000313" key="6">
    <source>
        <dbReference type="EMBL" id="TFK99120.1"/>
    </source>
</evidence>
<dbReference type="InterPro" id="IPR013507">
    <property type="entry name" value="DNA_mismatch_S5_2-like"/>
</dbReference>
<dbReference type="GO" id="GO:0030983">
    <property type="term" value="F:mismatched DNA binding"/>
    <property type="evidence" value="ECO:0007669"/>
    <property type="project" value="InterPro"/>
</dbReference>
<keyword evidence="7" id="KW-1185">Reference proteome</keyword>
<reference evidence="6 7" key="1">
    <citation type="journal article" date="2019" name="Nat. Ecol. Evol.">
        <title>Megaphylogeny resolves global patterns of mushroom evolution.</title>
        <authorList>
            <person name="Varga T."/>
            <person name="Krizsan K."/>
            <person name="Foldi C."/>
            <person name="Dima B."/>
            <person name="Sanchez-Garcia M."/>
            <person name="Sanchez-Ramirez S."/>
            <person name="Szollosi G.J."/>
            <person name="Szarkandi J.G."/>
            <person name="Papp V."/>
            <person name="Albert L."/>
            <person name="Andreopoulos W."/>
            <person name="Angelini C."/>
            <person name="Antonin V."/>
            <person name="Barry K.W."/>
            <person name="Bougher N.L."/>
            <person name="Buchanan P."/>
            <person name="Buyck B."/>
            <person name="Bense V."/>
            <person name="Catcheside P."/>
            <person name="Chovatia M."/>
            <person name="Cooper J."/>
            <person name="Damon W."/>
            <person name="Desjardin D."/>
            <person name="Finy P."/>
            <person name="Geml J."/>
            <person name="Haridas S."/>
            <person name="Hughes K."/>
            <person name="Justo A."/>
            <person name="Karasinski D."/>
            <person name="Kautmanova I."/>
            <person name="Kiss B."/>
            <person name="Kocsube S."/>
            <person name="Kotiranta H."/>
            <person name="LaButti K.M."/>
            <person name="Lechner B.E."/>
            <person name="Liimatainen K."/>
            <person name="Lipzen A."/>
            <person name="Lukacs Z."/>
            <person name="Mihaltcheva S."/>
            <person name="Morgado L.N."/>
            <person name="Niskanen T."/>
            <person name="Noordeloos M.E."/>
            <person name="Ohm R.A."/>
            <person name="Ortiz-Santana B."/>
            <person name="Ovrebo C."/>
            <person name="Racz N."/>
            <person name="Riley R."/>
            <person name="Savchenko A."/>
            <person name="Shiryaev A."/>
            <person name="Soop K."/>
            <person name="Spirin V."/>
            <person name="Szebenyi C."/>
            <person name="Tomsovsky M."/>
            <person name="Tulloss R.E."/>
            <person name="Uehling J."/>
            <person name="Grigoriev I.V."/>
            <person name="Vagvolgyi C."/>
            <person name="Papp T."/>
            <person name="Martin F.M."/>
            <person name="Miettinen O."/>
            <person name="Hibbett D.S."/>
            <person name="Nagy L.G."/>
        </authorList>
    </citation>
    <scope>NUCLEOTIDE SEQUENCE [LARGE SCALE GENOMIC DNA]</scope>
    <source>
        <strain evidence="6 7">CBS 309.79</strain>
    </source>
</reference>
<dbReference type="InterPro" id="IPR014790">
    <property type="entry name" value="MutL_C"/>
</dbReference>
<organism evidence="6 7">
    <name type="scientific">Pterulicium gracile</name>
    <dbReference type="NCBI Taxonomy" id="1884261"/>
    <lineage>
        <taxon>Eukaryota</taxon>
        <taxon>Fungi</taxon>
        <taxon>Dikarya</taxon>
        <taxon>Basidiomycota</taxon>
        <taxon>Agaricomycotina</taxon>
        <taxon>Agaricomycetes</taxon>
        <taxon>Agaricomycetidae</taxon>
        <taxon>Agaricales</taxon>
        <taxon>Pleurotineae</taxon>
        <taxon>Pterulaceae</taxon>
        <taxon>Pterulicium</taxon>
    </lineage>
</organism>
<dbReference type="Gene3D" id="3.30.565.10">
    <property type="entry name" value="Histidine kinase-like ATPase, C-terminal domain"/>
    <property type="match status" value="1"/>
</dbReference>
<dbReference type="SMART" id="SM00853">
    <property type="entry name" value="MutL_C"/>
    <property type="match status" value="1"/>
</dbReference>
<dbReference type="InterPro" id="IPR020568">
    <property type="entry name" value="Ribosomal_Su5_D2-typ_SF"/>
</dbReference>
<dbReference type="Proteomes" id="UP000305067">
    <property type="component" value="Unassembled WGS sequence"/>
</dbReference>
<evidence type="ECO:0000256" key="2">
    <source>
        <dbReference type="ARBA" id="ARBA00022763"/>
    </source>
</evidence>
<evidence type="ECO:0000313" key="7">
    <source>
        <dbReference type="Proteomes" id="UP000305067"/>
    </source>
</evidence>
<accession>A0A5C3QF75</accession>
<dbReference type="GO" id="GO:0140664">
    <property type="term" value="F:ATP-dependent DNA damage sensor activity"/>
    <property type="evidence" value="ECO:0007669"/>
    <property type="project" value="InterPro"/>
</dbReference>